<dbReference type="EMBL" id="SMAS01000003">
    <property type="protein sequence ID" value="TCT35638.1"/>
    <property type="molecule type" value="Genomic_DNA"/>
</dbReference>
<keyword evidence="4" id="KW-1134">Transmembrane beta strand</keyword>
<evidence type="ECO:0000256" key="9">
    <source>
        <dbReference type="RuleBase" id="RU003884"/>
    </source>
</evidence>
<feature type="domain" description="PapC N-terminal" evidence="11">
    <location>
        <begin position="39"/>
        <end position="182"/>
    </location>
</feature>
<dbReference type="AlphaFoldDB" id="A0A4V2V3V0"/>
<dbReference type="Gene3D" id="3.10.20.410">
    <property type="match status" value="1"/>
</dbReference>
<comment type="similarity">
    <text evidence="2 9">Belongs to the fimbrial export usher family.</text>
</comment>
<dbReference type="InterPro" id="IPR043142">
    <property type="entry name" value="PapC-like_C_sf"/>
</dbReference>
<evidence type="ECO:0000256" key="1">
    <source>
        <dbReference type="ARBA" id="ARBA00004571"/>
    </source>
</evidence>
<evidence type="ECO:0000259" key="10">
    <source>
        <dbReference type="Pfam" id="PF13953"/>
    </source>
</evidence>
<dbReference type="InterPro" id="IPR025885">
    <property type="entry name" value="PapC_N"/>
</dbReference>
<dbReference type="GO" id="GO:0009297">
    <property type="term" value="P:pilus assembly"/>
    <property type="evidence" value="ECO:0007669"/>
    <property type="project" value="InterPro"/>
</dbReference>
<sequence>MKQRELKNKYTNLLSVTGLVTVCALPSFYAWSEEDTTYEFNSGFIIGSQENVDFDRFNTTGIGPGKYSVDVYTNGSWKGRYDLDFVAKENGQLGTCYTPALLSDLGINVEKFAPTAKPDSKECLFLTQWNSDPDVSDTFHSSTLRVDISVPQIYEQKSSRGYVSEQFWETGVPALNLGYMSNYYDSRSNGNNNASAYLGLNAGLSYDGWLLKHIGNLNWQRKEGANWHSNQTYLQRPIVGLKSKATAGQFYTDGDMFDSISLLGAKIATDDTMYPDSMSSFVPEIRGVAQSNALVTVKQNDVVIYQTSVSPGPFNLNDVYPSGYGNDLVVTIKEADGSESSFSVPYTSMAQLLRPGYTRYQLSGGKSDAKGISNQPFIMQGTLQHGLNNTFTLYGGVTAFDDYQAYLLGAGVNTVIGAVAVDVTQSRTVFNQKTDMGQSYRFTFNKLFSDTDTNLVLAAYRYSTEDYYSLSNAIYTIDADKKGIDSSLGREKNGFSYTINQNLPYDLGSFYFTGRISSYWNRSGIEKQYQLNYNNQFERFSYGISFMRVYSDNTQRTQDDRVSLNVNFPLYFGDRNYAAITSNTIFNNDKFGSSQVGVNGSIDTDNNWTYGLNTSFEEHGNSNFALNTGYQTSVVNTNANYSQGNGYRQYGASANGSMVVHAGGVTFSPNTSSTIALIEAKGAEGASVMGSQNTKIDSHGYALAPYVRPYRINNVDIDPKGSPEDIVFNSTTAQVVPYEGSVVKVVFDTKVEKNAVYSVVRPNSKTLPFGANVLDPQGNYIGVVGQGGTVFISNNESKLATVKWEGGECSFPLTTENSQESLCQ</sequence>
<protein>
    <submittedName>
        <fullName evidence="12">Outer membrane usher protein</fullName>
    </submittedName>
</protein>
<feature type="domain" description="PapC-like C-terminal" evidence="10">
    <location>
        <begin position="759"/>
        <end position="814"/>
    </location>
</feature>
<reference evidence="12 13" key="1">
    <citation type="submission" date="2019-03" db="EMBL/GenBank/DDBJ databases">
        <title>Genomic analyses of the natural microbiome of Caenorhabditis elegans.</title>
        <authorList>
            <person name="Samuel B."/>
        </authorList>
    </citation>
    <scope>NUCLEOTIDE SEQUENCE [LARGE SCALE GENOMIC DNA]</scope>
    <source>
        <strain evidence="12 13">JUb102</strain>
    </source>
</reference>
<comment type="caution">
    <text evidence="12">The sequence shown here is derived from an EMBL/GenBank/DDBJ whole genome shotgun (WGS) entry which is preliminary data.</text>
</comment>
<evidence type="ECO:0000256" key="5">
    <source>
        <dbReference type="ARBA" id="ARBA00022692"/>
    </source>
</evidence>
<dbReference type="InterPro" id="IPR000015">
    <property type="entry name" value="Fimb_usher"/>
</dbReference>
<evidence type="ECO:0000256" key="2">
    <source>
        <dbReference type="ARBA" id="ARBA00008064"/>
    </source>
</evidence>
<dbReference type="PANTHER" id="PTHR30451:SF3">
    <property type="entry name" value="OUTER MEMBRANE USHER PROTEIN HTRE-RELATED"/>
    <property type="match status" value="1"/>
</dbReference>
<dbReference type="InterPro" id="IPR037224">
    <property type="entry name" value="PapC_N_sf"/>
</dbReference>
<proteinExistence type="inferred from homology"/>
<dbReference type="GO" id="GO:0015473">
    <property type="term" value="F:fimbrial usher porin activity"/>
    <property type="evidence" value="ECO:0007669"/>
    <property type="project" value="InterPro"/>
</dbReference>
<dbReference type="OrthoDB" id="6554712at2"/>
<keyword evidence="9" id="KW-1029">Fimbrium biogenesis</keyword>
<dbReference type="Gene3D" id="2.60.40.2070">
    <property type="match status" value="1"/>
</dbReference>
<dbReference type="GO" id="GO:0009279">
    <property type="term" value="C:cell outer membrane"/>
    <property type="evidence" value="ECO:0007669"/>
    <property type="project" value="UniProtKB-SubCell"/>
</dbReference>
<evidence type="ECO:0000256" key="6">
    <source>
        <dbReference type="ARBA" id="ARBA00022729"/>
    </source>
</evidence>
<dbReference type="RefSeq" id="WP_132495888.1">
    <property type="nucleotide sequence ID" value="NZ_SMAS01000003.1"/>
</dbReference>
<evidence type="ECO:0000256" key="3">
    <source>
        <dbReference type="ARBA" id="ARBA00022448"/>
    </source>
</evidence>
<keyword evidence="7 9" id="KW-0472">Membrane</keyword>
<keyword evidence="6" id="KW-0732">Signal</keyword>
<dbReference type="PANTHER" id="PTHR30451">
    <property type="entry name" value="OUTER MEMBRANE USHER PROTEIN"/>
    <property type="match status" value="1"/>
</dbReference>
<keyword evidence="5 9" id="KW-0812">Transmembrane</keyword>
<name>A0A4V2V3V0_9GAMM</name>
<evidence type="ECO:0000256" key="7">
    <source>
        <dbReference type="ARBA" id="ARBA00023136"/>
    </source>
</evidence>
<dbReference type="InterPro" id="IPR018030">
    <property type="entry name" value="Fimbrial_membr_usher_CS"/>
</dbReference>
<dbReference type="SUPFAM" id="SSF141729">
    <property type="entry name" value="FimD N-terminal domain-like"/>
    <property type="match status" value="1"/>
</dbReference>
<accession>A0A4V2V3V0</accession>
<evidence type="ECO:0000313" key="12">
    <source>
        <dbReference type="EMBL" id="TCT35638.1"/>
    </source>
</evidence>
<dbReference type="Proteomes" id="UP000295055">
    <property type="component" value="Unassembled WGS sequence"/>
</dbReference>
<dbReference type="Pfam" id="PF13954">
    <property type="entry name" value="PapC_N"/>
    <property type="match status" value="1"/>
</dbReference>
<gene>
    <name evidence="12" type="ORF">EC835_10392</name>
</gene>
<dbReference type="Pfam" id="PF13953">
    <property type="entry name" value="PapC_C"/>
    <property type="match status" value="1"/>
</dbReference>
<evidence type="ECO:0000256" key="8">
    <source>
        <dbReference type="ARBA" id="ARBA00023237"/>
    </source>
</evidence>
<dbReference type="Gene3D" id="2.60.40.3110">
    <property type="match status" value="1"/>
</dbReference>
<evidence type="ECO:0000313" key="13">
    <source>
        <dbReference type="Proteomes" id="UP000295055"/>
    </source>
</evidence>
<evidence type="ECO:0000259" key="11">
    <source>
        <dbReference type="Pfam" id="PF13954"/>
    </source>
</evidence>
<dbReference type="InterPro" id="IPR042186">
    <property type="entry name" value="FimD_plug_dom"/>
</dbReference>
<comment type="subcellular location">
    <subcellularLocation>
        <location evidence="1 9">Cell outer membrane</location>
        <topology evidence="1 9">Multi-pass membrane protein</topology>
    </subcellularLocation>
</comment>
<organism evidence="12 13">
    <name type="scientific">Providencia alcalifaciens</name>
    <dbReference type="NCBI Taxonomy" id="126385"/>
    <lineage>
        <taxon>Bacteria</taxon>
        <taxon>Pseudomonadati</taxon>
        <taxon>Pseudomonadota</taxon>
        <taxon>Gammaproteobacteria</taxon>
        <taxon>Enterobacterales</taxon>
        <taxon>Morganellaceae</taxon>
        <taxon>Providencia</taxon>
    </lineage>
</organism>
<dbReference type="InterPro" id="IPR025949">
    <property type="entry name" value="PapC-like_C"/>
</dbReference>
<dbReference type="Gene3D" id="2.60.40.2610">
    <property type="entry name" value="Outer membrane usher protein FimD, plug domain"/>
    <property type="match status" value="1"/>
</dbReference>
<dbReference type="FunFam" id="2.60.40.3110:FF:000001">
    <property type="entry name" value="Putative fimbrial outer membrane usher"/>
    <property type="match status" value="1"/>
</dbReference>
<dbReference type="Pfam" id="PF00577">
    <property type="entry name" value="Usher"/>
    <property type="match status" value="1"/>
</dbReference>
<evidence type="ECO:0000256" key="4">
    <source>
        <dbReference type="ARBA" id="ARBA00022452"/>
    </source>
</evidence>
<keyword evidence="8 9" id="KW-0998">Cell outer membrane</keyword>
<keyword evidence="3 9" id="KW-0813">Transport</keyword>
<dbReference type="PROSITE" id="PS01151">
    <property type="entry name" value="FIMBRIAL_USHER"/>
    <property type="match status" value="1"/>
</dbReference>